<feature type="transmembrane region" description="Helical" evidence="8">
    <location>
        <begin position="14"/>
        <end position="37"/>
    </location>
</feature>
<keyword evidence="6 8" id="KW-0472">Membrane</keyword>
<dbReference type="InterPro" id="IPR018480">
    <property type="entry name" value="PNAcMuramoyl-5peptid_Trfase_CS"/>
</dbReference>
<feature type="binding site" evidence="7">
    <location>
        <position position="226"/>
    </location>
    <ligand>
        <name>Mg(2+)</name>
        <dbReference type="ChEBI" id="CHEBI:18420"/>
    </ligand>
</feature>
<feature type="transmembrane region" description="Helical" evidence="8">
    <location>
        <begin position="148"/>
        <end position="166"/>
    </location>
</feature>
<dbReference type="Proteomes" id="UP000262969">
    <property type="component" value="Unassembled WGS sequence"/>
</dbReference>
<comment type="similarity">
    <text evidence="2">Belongs to the glycosyltransferase 4 family. MraY subfamily.</text>
</comment>
<feature type="transmembrane region" description="Helical" evidence="8">
    <location>
        <begin position="198"/>
        <end position="215"/>
    </location>
</feature>
<evidence type="ECO:0000256" key="7">
    <source>
        <dbReference type="PIRSR" id="PIRSR600715-1"/>
    </source>
</evidence>
<evidence type="ECO:0000256" key="2">
    <source>
        <dbReference type="ARBA" id="ARBA00005583"/>
    </source>
</evidence>
<comment type="cofactor">
    <cofactor evidence="7">
        <name>Mg(2+)</name>
        <dbReference type="ChEBI" id="CHEBI:18420"/>
    </cofactor>
</comment>
<dbReference type="CDD" id="cd06852">
    <property type="entry name" value="GT_MraY"/>
    <property type="match status" value="1"/>
</dbReference>
<dbReference type="InterPro" id="IPR003524">
    <property type="entry name" value="PNAcMuramoyl-5peptid_Trfase"/>
</dbReference>
<comment type="subcellular location">
    <subcellularLocation>
        <location evidence="1">Membrane</location>
        <topology evidence="1">Multi-pass membrane protein</topology>
    </subcellularLocation>
</comment>
<dbReference type="PROSITE" id="PS01348">
    <property type="entry name" value="MRAY_2"/>
    <property type="match status" value="1"/>
</dbReference>
<evidence type="ECO:0000256" key="1">
    <source>
        <dbReference type="ARBA" id="ARBA00004141"/>
    </source>
</evidence>
<dbReference type="AlphaFoldDB" id="A0A3D2X7G3"/>
<keyword evidence="4 8" id="KW-0812">Transmembrane</keyword>
<keyword evidence="7" id="KW-0479">Metal-binding</keyword>
<dbReference type="EMBL" id="DPVV01000256">
    <property type="protein sequence ID" value="HCL02288.1"/>
    <property type="molecule type" value="Genomic_DNA"/>
</dbReference>
<name>A0A3D2X7G3_9FIRM</name>
<reference evidence="9 10" key="1">
    <citation type="journal article" date="2018" name="Nat. Biotechnol.">
        <title>A standardized bacterial taxonomy based on genome phylogeny substantially revises the tree of life.</title>
        <authorList>
            <person name="Parks D.H."/>
            <person name="Chuvochina M."/>
            <person name="Waite D.W."/>
            <person name="Rinke C."/>
            <person name="Skarshewski A."/>
            <person name="Chaumeil P.A."/>
            <person name="Hugenholtz P."/>
        </authorList>
    </citation>
    <scope>NUCLEOTIDE SEQUENCE [LARGE SCALE GENOMIC DNA]</scope>
    <source>
        <strain evidence="9">UBA11728</strain>
    </source>
</reference>
<protein>
    <submittedName>
        <fullName evidence="9">Phospho-N-acetylmuramoyl-pentapeptide-transferase</fullName>
    </submittedName>
</protein>
<feature type="transmembrane region" description="Helical" evidence="8">
    <location>
        <begin position="300"/>
        <end position="319"/>
    </location>
</feature>
<feature type="transmembrane region" description="Helical" evidence="8">
    <location>
        <begin position="58"/>
        <end position="75"/>
    </location>
</feature>
<dbReference type="PANTHER" id="PTHR22926">
    <property type="entry name" value="PHOSPHO-N-ACETYLMURAMOYL-PENTAPEPTIDE-TRANSFERASE"/>
    <property type="match status" value="1"/>
</dbReference>
<keyword evidence="3 9" id="KW-0808">Transferase</keyword>
<feature type="binding site" evidence="7">
    <location>
        <position position="165"/>
    </location>
    <ligand>
        <name>Mg(2+)</name>
        <dbReference type="ChEBI" id="CHEBI:18420"/>
    </ligand>
</feature>
<evidence type="ECO:0000313" key="10">
    <source>
        <dbReference type="Proteomes" id="UP000262969"/>
    </source>
</evidence>
<keyword evidence="7" id="KW-0460">Magnesium</keyword>
<evidence type="ECO:0000256" key="8">
    <source>
        <dbReference type="SAM" id="Phobius"/>
    </source>
</evidence>
<evidence type="ECO:0000313" key="9">
    <source>
        <dbReference type="EMBL" id="HCL02288.1"/>
    </source>
</evidence>
<dbReference type="PANTHER" id="PTHR22926:SF5">
    <property type="entry name" value="PHOSPHO-N-ACETYLMURAMOYL-PENTAPEPTIDE-TRANSFERASE HOMOLOG"/>
    <property type="match status" value="1"/>
</dbReference>
<dbReference type="GO" id="GO:0008963">
    <property type="term" value="F:phospho-N-acetylmuramoyl-pentapeptide-transferase activity"/>
    <property type="evidence" value="ECO:0007669"/>
    <property type="project" value="InterPro"/>
</dbReference>
<sequence>MLYSIFDNLSGKSITFVGLLLAFLITCILLKVLQNILPRDGGRAYAVNGGLSQGKPRGAGLVFILVFVVATLLFVPISRELIIYLLMIIAAMMSGYLDDSSKAPWGEYKKGLIDLIIALVCAVTYVNFNGSTLTILTTGTSFELNPVLYVLLAMLLIWVSINVTNCTDGVDGLSGSIGIATTFTFYLVFVSITENQDYALISLLMIACILGYLWFNASPSKLLMGDAGSRAIGLFIAIIALKTGSPLLYIPAAIVFIIDGGLGLVKVALLRFFKIKILANTRTPIHDHVRKNLGWSDTQTVFRFITIQVMVSFIVLYLVL</sequence>
<accession>A0A3D2X7G3</accession>
<keyword evidence="5 8" id="KW-1133">Transmembrane helix</keyword>
<dbReference type="GO" id="GO:0044038">
    <property type="term" value="P:cell wall macromolecule biosynthetic process"/>
    <property type="evidence" value="ECO:0007669"/>
    <property type="project" value="TreeGrafter"/>
</dbReference>
<evidence type="ECO:0000256" key="4">
    <source>
        <dbReference type="ARBA" id="ARBA00022692"/>
    </source>
</evidence>
<dbReference type="GO" id="GO:0005886">
    <property type="term" value="C:plasma membrane"/>
    <property type="evidence" value="ECO:0007669"/>
    <property type="project" value="TreeGrafter"/>
</dbReference>
<dbReference type="Pfam" id="PF00953">
    <property type="entry name" value="Glycos_transf_4"/>
    <property type="match status" value="1"/>
</dbReference>
<evidence type="ECO:0000256" key="5">
    <source>
        <dbReference type="ARBA" id="ARBA00022989"/>
    </source>
</evidence>
<proteinExistence type="inferred from homology"/>
<dbReference type="GO" id="GO:0046872">
    <property type="term" value="F:metal ion binding"/>
    <property type="evidence" value="ECO:0007669"/>
    <property type="project" value="UniProtKB-KW"/>
</dbReference>
<feature type="transmembrane region" description="Helical" evidence="8">
    <location>
        <begin position="247"/>
        <end position="269"/>
    </location>
</feature>
<evidence type="ECO:0000256" key="3">
    <source>
        <dbReference type="ARBA" id="ARBA00022679"/>
    </source>
</evidence>
<evidence type="ECO:0000256" key="6">
    <source>
        <dbReference type="ARBA" id="ARBA00023136"/>
    </source>
</evidence>
<comment type="caution">
    <text evidence="9">The sequence shown here is derived from an EMBL/GenBank/DDBJ whole genome shotgun (WGS) entry which is preliminary data.</text>
</comment>
<dbReference type="GO" id="GO:0071555">
    <property type="term" value="P:cell wall organization"/>
    <property type="evidence" value="ECO:0007669"/>
    <property type="project" value="TreeGrafter"/>
</dbReference>
<feature type="transmembrane region" description="Helical" evidence="8">
    <location>
        <begin position="111"/>
        <end position="128"/>
    </location>
</feature>
<feature type="transmembrane region" description="Helical" evidence="8">
    <location>
        <begin position="173"/>
        <end position="192"/>
    </location>
</feature>
<dbReference type="InterPro" id="IPR000715">
    <property type="entry name" value="Glycosyl_transferase_4"/>
</dbReference>
<gene>
    <name evidence="9" type="ORF">DHW61_07720</name>
</gene>
<organism evidence="9 10">
    <name type="scientific">Lachnoclostridium phytofermentans</name>
    <dbReference type="NCBI Taxonomy" id="66219"/>
    <lineage>
        <taxon>Bacteria</taxon>
        <taxon>Bacillati</taxon>
        <taxon>Bacillota</taxon>
        <taxon>Clostridia</taxon>
        <taxon>Lachnospirales</taxon>
        <taxon>Lachnospiraceae</taxon>
    </lineage>
</organism>